<gene>
    <name evidence="1" type="ORF">S01H4_17775</name>
</gene>
<sequence>MLEGAIRDNDGYLIEDEVYEYRYQEALDGKTVHRLKVISPFGDPDYIDREEFAIYYLNDKLEVVPIYSTINGSFYKEGEILDYLKNPTISYVDNAFLLNIYWKKNADNFIDYDTYLLVTYKAVKGKTISPLSYSSLDSYGNSLQENLVEIPFAKYDMISKNWTVEDNFIEGFLIDKRALYEDVESTSALIEGPEYDEGQIIQTGIIGLVSVYVNKSYSEEFVFVNESNYNWSINVNGELSVSDLNYSEGDVFQVCYLSYYPAPITHP</sequence>
<evidence type="ECO:0008006" key="2">
    <source>
        <dbReference type="Google" id="ProtNLM"/>
    </source>
</evidence>
<dbReference type="EMBL" id="BART01007846">
    <property type="protein sequence ID" value="GAG64540.1"/>
    <property type="molecule type" value="Genomic_DNA"/>
</dbReference>
<name>X0Z5A0_9ZZZZ</name>
<reference evidence="1" key="1">
    <citation type="journal article" date="2014" name="Front. Microbiol.">
        <title>High frequency of phylogenetically diverse reductive dehalogenase-homologous genes in deep subseafloor sedimentary metagenomes.</title>
        <authorList>
            <person name="Kawai M."/>
            <person name="Futagami T."/>
            <person name="Toyoda A."/>
            <person name="Takaki Y."/>
            <person name="Nishi S."/>
            <person name="Hori S."/>
            <person name="Arai W."/>
            <person name="Tsubouchi T."/>
            <person name="Morono Y."/>
            <person name="Uchiyama I."/>
            <person name="Ito T."/>
            <person name="Fujiyama A."/>
            <person name="Inagaki F."/>
            <person name="Takami H."/>
        </authorList>
    </citation>
    <scope>NUCLEOTIDE SEQUENCE</scope>
    <source>
        <strain evidence="1">Expedition CK06-06</strain>
    </source>
</reference>
<comment type="caution">
    <text evidence="1">The sequence shown here is derived from an EMBL/GenBank/DDBJ whole genome shotgun (WGS) entry which is preliminary data.</text>
</comment>
<feature type="non-terminal residue" evidence="1">
    <location>
        <position position="267"/>
    </location>
</feature>
<dbReference type="AlphaFoldDB" id="X0Z5A0"/>
<protein>
    <recommendedName>
        <fullName evidence="2">DUF4430 domain-containing protein</fullName>
    </recommendedName>
</protein>
<proteinExistence type="predicted"/>
<accession>X0Z5A0</accession>
<evidence type="ECO:0000313" key="1">
    <source>
        <dbReference type="EMBL" id="GAG64540.1"/>
    </source>
</evidence>
<organism evidence="1">
    <name type="scientific">marine sediment metagenome</name>
    <dbReference type="NCBI Taxonomy" id="412755"/>
    <lineage>
        <taxon>unclassified sequences</taxon>
        <taxon>metagenomes</taxon>
        <taxon>ecological metagenomes</taxon>
    </lineage>
</organism>